<evidence type="ECO:0000313" key="4">
    <source>
        <dbReference type="Proteomes" id="UP001226691"/>
    </source>
</evidence>
<reference evidence="3 4" key="1">
    <citation type="submission" date="2023-07" db="EMBL/GenBank/DDBJ databases">
        <title>Functional and genomic diversity of the sorghum phyllosphere microbiome.</title>
        <authorList>
            <person name="Shade A."/>
        </authorList>
    </citation>
    <scope>NUCLEOTIDE SEQUENCE [LARGE SCALE GENOMIC DNA]</scope>
    <source>
        <strain evidence="3 4">SORGH_AS_1207</strain>
    </source>
</reference>
<evidence type="ECO:0000313" key="3">
    <source>
        <dbReference type="EMBL" id="MDQ1124078.1"/>
    </source>
</evidence>
<evidence type="ECO:0008006" key="5">
    <source>
        <dbReference type="Google" id="ProtNLM"/>
    </source>
</evidence>
<keyword evidence="4" id="KW-1185">Reference proteome</keyword>
<feature type="transmembrane region" description="Helical" evidence="2">
    <location>
        <begin position="15"/>
        <end position="39"/>
    </location>
</feature>
<evidence type="ECO:0000256" key="2">
    <source>
        <dbReference type="SAM" id="Phobius"/>
    </source>
</evidence>
<comment type="caution">
    <text evidence="3">The sequence shown here is derived from an EMBL/GenBank/DDBJ whole genome shotgun (WGS) entry which is preliminary data.</text>
</comment>
<name>A0ABU0TWN4_MICTR</name>
<organism evidence="3 4">
    <name type="scientific">Microbacterium trichothecenolyticum</name>
    <name type="common">Aureobacterium trichothecenolyticum</name>
    <dbReference type="NCBI Taxonomy" id="69370"/>
    <lineage>
        <taxon>Bacteria</taxon>
        <taxon>Bacillati</taxon>
        <taxon>Actinomycetota</taxon>
        <taxon>Actinomycetes</taxon>
        <taxon>Micrococcales</taxon>
        <taxon>Microbacteriaceae</taxon>
        <taxon>Microbacterium</taxon>
    </lineage>
</organism>
<accession>A0ABU0TWN4</accession>
<feature type="region of interest" description="Disordered" evidence="1">
    <location>
        <begin position="86"/>
        <end position="131"/>
    </location>
</feature>
<protein>
    <recommendedName>
        <fullName evidence="5">Amino acid transporter</fullName>
    </recommendedName>
</protein>
<gene>
    <name evidence="3" type="ORF">QE412_002651</name>
</gene>
<feature type="compositionally biased region" description="Low complexity" evidence="1">
    <location>
        <begin position="88"/>
        <end position="105"/>
    </location>
</feature>
<feature type="transmembrane region" description="Helical" evidence="2">
    <location>
        <begin position="51"/>
        <end position="76"/>
    </location>
</feature>
<dbReference type="EMBL" id="JAUTBF010000001">
    <property type="protein sequence ID" value="MDQ1124078.1"/>
    <property type="molecule type" value="Genomic_DNA"/>
</dbReference>
<proteinExistence type="predicted"/>
<dbReference type="RefSeq" id="WP_307484536.1">
    <property type="nucleotide sequence ID" value="NZ_JAUTBF010000001.1"/>
</dbReference>
<keyword evidence="2" id="KW-1133">Transmembrane helix</keyword>
<evidence type="ECO:0000256" key="1">
    <source>
        <dbReference type="SAM" id="MobiDB-lite"/>
    </source>
</evidence>
<keyword evidence="2" id="KW-0472">Membrane</keyword>
<keyword evidence="2" id="KW-0812">Transmembrane</keyword>
<sequence length="131" mass="13535">MTDKPTTRKDLMKPIQLLGLAFVAALFAGFVTLMSMGFFQTRPADEIQRALVVAAVAAGATFIVVLVSVALMLLVVDPSKVTATVDRPLLLPQDAPDADAPAAAAESGDPSTTAESDRSSDPDDGPAAPKP</sequence>
<dbReference type="Proteomes" id="UP001226691">
    <property type="component" value="Unassembled WGS sequence"/>
</dbReference>